<dbReference type="EMBL" id="JBEPAZ010000003">
    <property type="protein sequence ID" value="MER6427031.1"/>
    <property type="molecule type" value="Genomic_DNA"/>
</dbReference>
<evidence type="ECO:0000313" key="1">
    <source>
        <dbReference type="EMBL" id="MER6427031.1"/>
    </source>
</evidence>
<dbReference type="Proteomes" id="UP001470023">
    <property type="component" value="Unassembled WGS sequence"/>
</dbReference>
<accession>A0ABV1TZY1</accession>
<gene>
    <name evidence="1" type="ORF">ABT272_04675</name>
</gene>
<proteinExistence type="predicted"/>
<sequence length="82" mass="8308">MSQAPGSAPVGVVVAVDPDRYAQTVDAVRRAGLAVTGEQPLLGSLSGTIAEDLIPLLAAVDGVEAVDRERIVRLPPPGSAAH</sequence>
<reference evidence="1 2" key="1">
    <citation type="submission" date="2024-06" db="EMBL/GenBank/DDBJ databases">
        <title>The Natural Products Discovery Center: Release of the First 8490 Sequenced Strains for Exploring Actinobacteria Biosynthetic Diversity.</title>
        <authorList>
            <person name="Kalkreuter E."/>
            <person name="Kautsar S.A."/>
            <person name="Yang D."/>
            <person name="Bader C.D."/>
            <person name="Teijaro C.N."/>
            <person name="Fluegel L."/>
            <person name="Davis C.M."/>
            <person name="Simpson J.R."/>
            <person name="Lauterbach L."/>
            <person name="Steele A.D."/>
            <person name="Gui C."/>
            <person name="Meng S."/>
            <person name="Li G."/>
            <person name="Viehrig K."/>
            <person name="Ye F."/>
            <person name="Su P."/>
            <person name="Kiefer A.F."/>
            <person name="Nichols A."/>
            <person name="Cepeda A.J."/>
            <person name="Yan W."/>
            <person name="Fan B."/>
            <person name="Jiang Y."/>
            <person name="Adhikari A."/>
            <person name="Zheng C.-J."/>
            <person name="Schuster L."/>
            <person name="Cowan T.M."/>
            <person name="Smanski M.J."/>
            <person name="Chevrette M.G."/>
            <person name="De Carvalho L.P.S."/>
            <person name="Shen B."/>
        </authorList>
    </citation>
    <scope>NUCLEOTIDE SEQUENCE [LARGE SCALE GENOMIC DNA]</scope>
    <source>
        <strain evidence="1 2">NPDC001166</strain>
    </source>
</reference>
<evidence type="ECO:0000313" key="2">
    <source>
        <dbReference type="Proteomes" id="UP001470023"/>
    </source>
</evidence>
<keyword evidence="2" id="KW-1185">Reference proteome</keyword>
<protein>
    <submittedName>
        <fullName evidence="1">Uncharacterized protein</fullName>
    </submittedName>
</protein>
<name>A0ABV1TZY1_9ACTN</name>
<dbReference type="RefSeq" id="WP_073893275.1">
    <property type="nucleotide sequence ID" value="NZ_JBEOYA010000067.1"/>
</dbReference>
<comment type="caution">
    <text evidence="1">The sequence shown here is derived from an EMBL/GenBank/DDBJ whole genome shotgun (WGS) entry which is preliminary data.</text>
</comment>
<organism evidence="1 2">
    <name type="scientific">Streptomyces sp. 900105245</name>
    <dbReference type="NCBI Taxonomy" id="3154379"/>
    <lineage>
        <taxon>Bacteria</taxon>
        <taxon>Bacillati</taxon>
        <taxon>Actinomycetota</taxon>
        <taxon>Actinomycetes</taxon>
        <taxon>Kitasatosporales</taxon>
        <taxon>Streptomycetaceae</taxon>
        <taxon>Streptomyces</taxon>
    </lineage>
</organism>